<proteinExistence type="inferred from homology"/>
<dbReference type="InterPro" id="IPR008653">
    <property type="entry name" value="IER"/>
</dbReference>
<dbReference type="Proteomes" id="UP000694843">
    <property type="component" value="Unplaced"/>
</dbReference>
<name>A0A8B7N146_HYAAZ</name>
<evidence type="ECO:0000313" key="4">
    <source>
        <dbReference type="RefSeq" id="XP_018007275.1"/>
    </source>
</evidence>
<dbReference type="RefSeq" id="XP_018007275.1">
    <property type="nucleotide sequence ID" value="XM_018151786.2"/>
</dbReference>
<feature type="compositionally biased region" description="Acidic residues" evidence="2">
    <location>
        <begin position="268"/>
        <end position="277"/>
    </location>
</feature>
<sequence>MFSATSLEAQKLISVSIGKMNASRVTRTGASLHKSLLVATVLHKARNVYFEEERERVAKIAPVEVTVTPVCHLNNPHLNVNTLNSRDNKENSRSECREDEVAIPECVSEQSKLPLAEANTDYNVTHTTNTTTTVTSVTNSSTVTTTSLSQSSRKRRRVSDQETAAAVSSILPKRLRSELKVESFASNRPIDATKSFPNDALQASSIEFNNNDTALMEETSLIKTSIEISIACGDLHSRLEANPETESAERPAGSSERKSSRSSSSSSEDSDSDDDASSDTSNNCEEMEVDQLTSLVSYFSFSQSQKQSEFCLSPIHPTGPHTVALTA</sequence>
<evidence type="ECO:0000256" key="2">
    <source>
        <dbReference type="SAM" id="MobiDB-lite"/>
    </source>
</evidence>
<accession>A0A8B7N146</accession>
<organism evidence="3 4">
    <name type="scientific">Hyalella azteca</name>
    <name type="common">Amphipod</name>
    <dbReference type="NCBI Taxonomy" id="294128"/>
    <lineage>
        <taxon>Eukaryota</taxon>
        <taxon>Metazoa</taxon>
        <taxon>Ecdysozoa</taxon>
        <taxon>Arthropoda</taxon>
        <taxon>Crustacea</taxon>
        <taxon>Multicrustacea</taxon>
        <taxon>Malacostraca</taxon>
        <taxon>Eumalacostraca</taxon>
        <taxon>Peracarida</taxon>
        <taxon>Amphipoda</taxon>
        <taxon>Senticaudata</taxon>
        <taxon>Talitrida</taxon>
        <taxon>Talitroidea</taxon>
        <taxon>Hyalellidae</taxon>
        <taxon>Hyalella</taxon>
    </lineage>
</organism>
<evidence type="ECO:0000256" key="1">
    <source>
        <dbReference type="ARBA" id="ARBA00006186"/>
    </source>
</evidence>
<dbReference type="Pfam" id="PF05760">
    <property type="entry name" value="IER"/>
    <property type="match status" value="1"/>
</dbReference>
<dbReference type="GeneID" id="108665069"/>
<dbReference type="PANTHER" id="PTHR15895">
    <property type="entry name" value="IMMEDIATE EARLY RESPONSE GENE"/>
    <property type="match status" value="1"/>
</dbReference>
<dbReference type="OrthoDB" id="6358394at2759"/>
<protein>
    <submittedName>
        <fullName evidence="4">LisH domain-containing protein C1711.05</fullName>
    </submittedName>
</protein>
<dbReference type="KEGG" id="hazt:108665069"/>
<dbReference type="AlphaFoldDB" id="A0A8B7N146"/>
<comment type="similarity">
    <text evidence="1">Belongs to the IER family.</text>
</comment>
<evidence type="ECO:0000313" key="3">
    <source>
        <dbReference type="Proteomes" id="UP000694843"/>
    </source>
</evidence>
<keyword evidence="3" id="KW-1185">Reference proteome</keyword>
<gene>
    <name evidence="4" type="primary">LOC108665069</name>
</gene>
<reference evidence="4" key="1">
    <citation type="submission" date="2025-08" db="UniProtKB">
        <authorList>
            <consortium name="RefSeq"/>
        </authorList>
    </citation>
    <scope>IDENTIFICATION</scope>
    <source>
        <tissue evidence="4">Whole organism</tissue>
    </source>
</reference>
<feature type="region of interest" description="Disordered" evidence="2">
    <location>
        <begin position="239"/>
        <end position="287"/>
    </location>
</feature>